<evidence type="ECO:0000256" key="1">
    <source>
        <dbReference type="ARBA" id="ARBA00022741"/>
    </source>
</evidence>
<evidence type="ECO:0000313" key="8">
    <source>
        <dbReference type="EMBL" id="NDY89890.1"/>
    </source>
</evidence>
<keyword evidence="3" id="KW-0805">Transcription regulation</keyword>
<evidence type="ECO:0000256" key="2">
    <source>
        <dbReference type="ARBA" id="ARBA00022840"/>
    </source>
</evidence>
<dbReference type="Proteomes" id="UP000484255">
    <property type="component" value="Unassembled WGS sequence"/>
</dbReference>
<dbReference type="Pfam" id="PF01590">
    <property type="entry name" value="GAF"/>
    <property type="match status" value="1"/>
</dbReference>
<dbReference type="SMART" id="SM00382">
    <property type="entry name" value="AAA"/>
    <property type="match status" value="1"/>
</dbReference>
<dbReference type="PANTHER" id="PTHR32071">
    <property type="entry name" value="TRANSCRIPTIONAL REGULATORY PROTEIN"/>
    <property type="match status" value="1"/>
</dbReference>
<evidence type="ECO:0000259" key="7">
    <source>
        <dbReference type="PROSITE" id="PS50045"/>
    </source>
</evidence>
<dbReference type="InterPro" id="IPR029016">
    <property type="entry name" value="GAF-like_dom_sf"/>
</dbReference>
<dbReference type="InterPro" id="IPR003593">
    <property type="entry name" value="AAA+_ATPase"/>
</dbReference>
<dbReference type="SUPFAM" id="SSF46689">
    <property type="entry name" value="Homeodomain-like"/>
    <property type="match status" value="1"/>
</dbReference>
<dbReference type="GO" id="GO:0005524">
    <property type="term" value="F:ATP binding"/>
    <property type="evidence" value="ECO:0007669"/>
    <property type="project" value="UniProtKB-KW"/>
</dbReference>
<dbReference type="InterPro" id="IPR025944">
    <property type="entry name" value="Sigma_54_int_dom_CS"/>
</dbReference>
<evidence type="ECO:0000313" key="9">
    <source>
        <dbReference type="Proteomes" id="UP000484255"/>
    </source>
</evidence>
<organism evidence="8 9">
    <name type="scientific">Ideonella livida</name>
    <dbReference type="NCBI Taxonomy" id="2707176"/>
    <lineage>
        <taxon>Bacteria</taxon>
        <taxon>Pseudomonadati</taxon>
        <taxon>Pseudomonadota</taxon>
        <taxon>Betaproteobacteria</taxon>
        <taxon>Burkholderiales</taxon>
        <taxon>Sphaerotilaceae</taxon>
        <taxon>Ideonella</taxon>
    </lineage>
</organism>
<accession>A0A7C9PF58</accession>
<feature type="region of interest" description="Disordered" evidence="6">
    <location>
        <begin position="43"/>
        <end position="62"/>
    </location>
</feature>
<dbReference type="InterPro" id="IPR025943">
    <property type="entry name" value="Sigma_54_int_dom_ATP-bd_2"/>
</dbReference>
<dbReference type="Gene3D" id="1.10.10.60">
    <property type="entry name" value="Homeodomain-like"/>
    <property type="match status" value="1"/>
</dbReference>
<keyword evidence="2" id="KW-0067">ATP-binding</keyword>
<dbReference type="PROSITE" id="PS00676">
    <property type="entry name" value="SIGMA54_INTERACT_2"/>
    <property type="match status" value="1"/>
</dbReference>
<evidence type="ECO:0000256" key="5">
    <source>
        <dbReference type="ARBA" id="ARBA00023163"/>
    </source>
</evidence>
<dbReference type="InterPro" id="IPR009057">
    <property type="entry name" value="Homeodomain-like_sf"/>
</dbReference>
<gene>
    <name evidence="8" type="ORF">G3A44_01630</name>
</gene>
<dbReference type="Gene3D" id="3.30.450.40">
    <property type="match status" value="1"/>
</dbReference>
<dbReference type="PROSITE" id="PS00688">
    <property type="entry name" value="SIGMA54_INTERACT_3"/>
    <property type="match status" value="1"/>
</dbReference>
<dbReference type="AlphaFoldDB" id="A0A7C9PF58"/>
<dbReference type="CDD" id="cd00009">
    <property type="entry name" value="AAA"/>
    <property type="match status" value="1"/>
</dbReference>
<protein>
    <submittedName>
        <fullName evidence="8">Sigma-54-dependent Fis family transcriptional regulator</fullName>
    </submittedName>
</protein>
<dbReference type="InterPro" id="IPR027417">
    <property type="entry name" value="P-loop_NTPase"/>
</dbReference>
<proteinExistence type="predicted"/>
<sequence length="652" mass="71359">MHHALTPPLAPQQLREARRQLNNHGEVSAELLGPVLARSWQRSAQAGLTPAGRATGTPHASAPQLARALELQRELVAHARPVMEFLHEQTRDTDSIVILANADGMLLQALGDAGFLQRAERVALRPGATWQERWRGTNAIGTALAEGAPLVVHGGEHYLERNGFLTCAAAPIHDPCGRLLGALDLSGDHRSYHRHTLGLVKSAVRMIEHRLFDTRHGHGIRLRLHAQAEGIGTLTESLLALSEDGWVIGANEPALRLLHMAWHDIGASRIGQWLDIAPGALEDLLGRPGNPPVLVRDRRGQTLWMRLEPGLRSVTVAAPSPQASLRTANPPPRPLPSVDALGALDTGDPTLRAALDRARRVLDKPIALLLGGESGVGKEMFARAVHASGPRRDQALVAVNCAALPENLIEAELFGYRPGAFTGASRDGAPGRIREADGGTLFLDEIGDMPLALQGRLLRVLQERQVLPLGGGKPVPVDIQLICATHRNLREAMQAGRFREDLYYRINGLTLQLPALRERQDLPALIERLLRETAPGRALSLSPELAERFAAYRWPGNLRQLANALRTATALMESHEWQIDWAHLPDDLAEDLRQPRATGRHASEDPADLRRLELATTRRVVEECEGNLSEAARRLGISRNTLYRKLREMPAA</sequence>
<keyword evidence="1" id="KW-0547">Nucleotide-binding</keyword>
<dbReference type="PROSITE" id="PS50045">
    <property type="entry name" value="SIGMA54_INTERACT_4"/>
    <property type="match status" value="1"/>
</dbReference>
<dbReference type="PROSITE" id="PS00675">
    <property type="entry name" value="SIGMA54_INTERACT_1"/>
    <property type="match status" value="1"/>
</dbReference>
<dbReference type="Pfam" id="PF25601">
    <property type="entry name" value="AAA_lid_14"/>
    <property type="match status" value="1"/>
</dbReference>
<dbReference type="Gene3D" id="1.10.8.60">
    <property type="match status" value="1"/>
</dbReference>
<dbReference type="Pfam" id="PF02954">
    <property type="entry name" value="HTH_8"/>
    <property type="match status" value="1"/>
</dbReference>
<evidence type="ECO:0000256" key="6">
    <source>
        <dbReference type="SAM" id="MobiDB-lite"/>
    </source>
</evidence>
<keyword evidence="4" id="KW-0238">DNA-binding</keyword>
<evidence type="ECO:0000256" key="3">
    <source>
        <dbReference type="ARBA" id="ARBA00023015"/>
    </source>
</evidence>
<dbReference type="RefSeq" id="WP_163455735.1">
    <property type="nucleotide sequence ID" value="NZ_JAAGOH010000001.1"/>
</dbReference>
<dbReference type="EMBL" id="JAAGOH010000001">
    <property type="protein sequence ID" value="NDY89890.1"/>
    <property type="molecule type" value="Genomic_DNA"/>
</dbReference>
<keyword evidence="5" id="KW-0804">Transcription</keyword>
<dbReference type="FunFam" id="3.40.50.300:FF:000006">
    <property type="entry name" value="DNA-binding transcriptional regulator NtrC"/>
    <property type="match status" value="1"/>
</dbReference>
<dbReference type="GO" id="GO:0043565">
    <property type="term" value="F:sequence-specific DNA binding"/>
    <property type="evidence" value="ECO:0007669"/>
    <property type="project" value="InterPro"/>
</dbReference>
<name>A0A7C9PF58_9BURK</name>
<dbReference type="InterPro" id="IPR002197">
    <property type="entry name" value="HTH_Fis"/>
</dbReference>
<dbReference type="SUPFAM" id="SSF55781">
    <property type="entry name" value="GAF domain-like"/>
    <property type="match status" value="1"/>
</dbReference>
<comment type="caution">
    <text evidence="8">The sequence shown here is derived from an EMBL/GenBank/DDBJ whole genome shotgun (WGS) entry which is preliminary data.</text>
</comment>
<dbReference type="InterPro" id="IPR002078">
    <property type="entry name" value="Sigma_54_int"/>
</dbReference>
<dbReference type="Pfam" id="PF00158">
    <property type="entry name" value="Sigma54_activat"/>
    <property type="match status" value="1"/>
</dbReference>
<dbReference type="Gene3D" id="3.40.50.300">
    <property type="entry name" value="P-loop containing nucleotide triphosphate hydrolases"/>
    <property type="match status" value="1"/>
</dbReference>
<dbReference type="InterPro" id="IPR025662">
    <property type="entry name" value="Sigma_54_int_dom_ATP-bd_1"/>
</dbReference>
<reference evidence="8 9" key="1">
    <citation type="submission" date="2020-02" db="EMBL/GenBank/DDBJ databases">
        <title>Ideonella bacterium strain TBM-1.</title>
        <authorList>
            <person name="Chen W.-M."/>
        </authorList>
    </citation>
    <scope>NUCLEOTIDE SEQUENCE [LARGE SCALE GENOMIC DNA]</scope>
    <source>
        <strain evidence="8 9">TBM-1</strain>
    </source>
</reference>
<dbReference type="InterPro" id="IPR058031">
    <property type="entry name" value="AAA_lid_NorR"/>
</dbReference>
<dbReference type="GO" id="GO:0006355">
    <property type="term" value="P:regulation of DNA-templated transcription"/>
    <property type="evidence" value="ECO:0007669"/>
    <property type="project" value="InterPro"/>
</dbReference>
<keyword evidence="9" id="KW-1185">Reference proteome</keyword>
<dbReference type="InterPro" id="IPR003018">
    <property type="entry name" value="GAF"/>
</dbReference>
<evidence type="ECO:0000256" key="4">
    <source>
        <dbReference type="ARBA" id="ARBA00023125"/>
    </source>
</evidence>
<dbReference type="SUPFAM" id="SSF52540">
    <property type="entry name" value="P-loop containing nucleoside triphosphate hydrolases"/>
    <property type="match status" value="1"/>
</dbReference>
<dbReference type="PANTHER" id="PTHR32071:SF77">
    <property type="entry name" value="TRANSCRIPTIONAL REGULATORY PROTEIN"/>
    <property type="match status" value="1"/>
</dbReference>
<dbReference type="PRINTS" id="PR01590">
    <property type="entry name" value="HTHFIS"/>
</dbReference>
<feature type="domain" description="Sigma-54 factor interaction" evidence="7">
    <location>
        <begin position="344"/>
        <end position="570"/>
    </location>
</feature>